<gene>
    <name evidence="2" type="ORF">FWK35_00013629</name>
</gene>
<dbReference type="Gene3D" id="3.60.10.10">
    <property type="entry name" value="Endonuclease/exonuclease/phosphatase"/>
    <property type="match status" value="1"/>
</dbReference>
<dbReference type="InterPro" id="IPR036691">
    <property type="entry name" value="Endo/exonu/phosph_ase_sf"/>
</dbReference>
<evidence type="ECO:0000313" key="3">
    <source>
        <dbReference type="Proteomes" id="UP000478052"/>
    </source>
</evidence>
<keyword evidence="3" id="KW-1185">Reference proteome</keyword>
<evidence type="ECO:0000313" key="2">
    <source>
        <dbReference type="EMBL" id="KAF0754756.1"/>
    </source>
</evidence>
<organism evidence="2 3">
    <name type="scientific">Aphis craccivora</name>
    <name type="common">Cowpea aphid</name>
    <dbReference type="NCBI Taxonomy" id="307492"/>
    <lineage>
        <taxon>Eukaryota</taxon>
        <taxon>Metazoa</taxon>
        <taxon>Ecdysozoa</taxon>
        <taxon>Arthropoda</taxon>
        <taxon>Hexapoda</taxon>
        <taxon>Insecta</taxon>
        <taxon>Pterygota</taxon>
        <taxon>Neoptera</taxon>
        <taxon>Paraneoptera</taxon>
        <taxon>Hemiptera</taxon>
        <taxon>Sternorrhyncha</taxon>
        <taxon>Aphidomorpha</taxon>
        <taxon>Aphidoidea</taxon>
        <taxon>Aphididae</taxon>
        <taxon>Aphidini</taxon>
        <taxon>Aphis</taxon>
        <taxon>Aphis</taxon>
    </lineage>
</organism>
<dbReference type="EMBL" id="VUJU01004322">
    <property type="protein sequence ID" value="KAF0754756.1"/>
    <property type="molecule type" value="Genomic_DNA"/>
</dbReference>
<proteinExistence type="predicted"/>
<feature type="compositionally biased region" description="Basic residues" evidence="1">
    <location>
        <begin position="11"/>
        <end position="20"/>
    </location>
</feature>
<sequence length="122" mass="13826">MGQQPILGKKNIVKKKPTQKPRKDADIQNLKIGTWNQLKKLDGPDLAITKTEKATLFYSGGSGHEMGVGFVVSDGILNNIKRFKSINDRLCLLQIQAKWFNIILINCYAPTEDKYEETKNDF</sequence>
<name>A0A6G0YFP9_APHCR</name>
<accession>A0A6G0YFP9</accession>
<dbReference type="AlphaFoldDB" id="A0A6G0YFP9"/>
<dbReference type="OrthoDB" id="6607457at2759"/>
<reference evidence="2 3" key="1">
    <citation type="submission" date="2019-08" db="EMBL/GenBank/DDBJ databases">
        <title>Whole genome of Aphis craccivora.</title>
        <authorList>
            <person name="Voronova N.V."/>
            <person name="Shulinski R.S."/>
            <person name="Bandarenka Y.V."/>
            <person name="Zhorov D.G."/>
            <person name="Warner D."/>
        </authorList>
    </citation>
    <scope>NUCLEOTIDE SEQUENCE [LARGE SCALE GENOMIC DNA]</scope>
    <source>
        <strain evidence="2">180601</strain>
        <tissue evidence="2">Whole Body</tissue>
    </source>
</reference>
<comment type="caution">
    <text evidence="2">The sequence shown here is derived from an EMBL/GenBank/DDBJ whole genome shotgun (WGS) entry which is preliminary data.</text>
</comment>
<dbReference type="Proteomes" id="UP000478052">
    <property type="component" value="Unassembled WGS sequence"/>
</dbReference>
<protein>
    <submittedName>
        <fullName evidence="2">Craniofacial development protein 2-like</fullName>
    </submittedName>
</protein>
<feature type="region of interest" description="Disordered" evidence="1">
    <location>
        <begin position="1"/>
        <end position="26"/>
    </location>
</feature>
<evidence type="ECO:0000256" key="1">
    <source>
        <dbReference type="SAM" id="MobiDB-lite"/>
    </source>
</evidence>